<evidence type="ECO:0000256" key="1">
    <source>
        <dbReference type="ARBA" id="ARBA00022737"/>
    </source>
</evidence>
<gene>
    <name evidence="6" type="ORF">CWI38_0592p0030</name>
</gene>
<dbReference type="Pfam" id="PF17781">
    <property type="entry name" value="RPN1_RPN2_N"/>
    <property type="match status" value="1"/>
</dbReference>
<keyword evidence="3" id="KW-1133">Transmembrane helix</keyword>
<organism evidence="6 7">
    <name type="scientific">Hamiltosporidium tvaerminnensis</name>
    <dbReference type="NCBI Taxonomy" id="1176355"/>
    <lineage>
        <taxon>Eukaryota</taxon>
        <taxon>Fungi</taxon>
        <taxon>Fungi incertae sedis</taxon>
        <taxon>Microsporidia</taxon>
        <taxon>Dubosqiidae</taxon>
        <taxon>Hamiltosporidium</taxon>
    </lineage>
</organism>
<reference evidence="6 7" key="1">
    <citation type="submission" date="2017-12" db="EMBL/GenBank/DDBJ databases">
        <authorList>
            <person name="Pombert J.-F."/>
            <person name="Haag K.L."/>
            <person name="Ebert D."/>
        </authorList>
    </citation>
    <scope>NUCLEOTIDE SEQUENCE [LARGE SCALE GENOMIC DNA]</scope>
    <source>
        <strain evidence="6">IL-G-3</strain>
    </source>
</reference>
<evidence type="ECO:0000313" key="7">
    <source>
        <dbReference type="Proteomes" id="UP000292282"/>
    </source>
</evidence>
<accession>A0A4Q9LX19</accession>
<dbReference type="GO" id="GO:0034515">
    <property type="term" value="C:proteasome storage granule"/>
    <property type="evidence" value="ECO:0007669"/>
    <property type="project" value="TreeGrafter"/>
</dbReference>
<comment type="caution">
    <text evidence="6">The sequence shown here is derived from an EMBL/GenBank/DDBJ whole genome shotgun (WGS) entry which is preliminary data.</text>
</comment>
<sequence length="950" mass="104957">MEKQDEIELILTRLSEASPQIQTTSLQCLQNLITTSPIVFNHPSLKQTLTDILPSLDTQNQKYLSDLLSFLYVVEENDRSLHYRLNGGVVPIYTCNHQYVVKLLHSILEISPRTSVEDIPVNELREIAKHYNIIMSSSTSSSTSNTSSSSVSLPPPSSLPPSSSLPLNNLSNNLLILAVECISFLFSHNSECEGIDFLLELNLLFLVTEYINSHNFQRIRLYLSEMSYYIPIGHELISIYTEHKCYVDLLLLHLKSNDISHCIHVFNMDMPYKTRLQCAFILGRLGLGDRLLGCVNNTPLITAALSNTLLSKTLNFVFEDLEITPPKHITEFIKGTNLLKQDKDLALKSFVSVCISNGLVHMGYTRDLLFFPGEEDSHEHQIEAGLLKSDRTELISLLGSMGLIYSFTGKGIEIFNDAIFNGGPFRKMGGILGMAIAQGKLYDESHTLMAIVNDLESTESFIEKLVILLSINIVYCNTNNEMAAEFIVDFISCTDSSEVIGYGIFVLGSVKCGVGDTSIFVIMRELLSKIDVSNGFYSYALLGMGLLFLGCGGEILADQFGLSISEIQNQAVISNCGDIEEEIKSEESENKYFGSKSENKSGNRSGNKSENKSGNKFENKSGNNKDNNKPNNKDNKDTKHKDNNDENILHSSDNFIEGENSFSFLPRPVQVIIKGCVFVGTGNTTLIESILSECISCMDDKILIACSFISIALISMGDDLCVKMVFRLLTSSCLLESGYVKQMVNICLALLFPSTCDLDVIDFIGKQIHSPDEDIMLSAIGSLGVIGSGSNNSKISNLYESLYSYHGKNLKVIFLVKVVQGLLHLGKGIYGLKCWGYDKRVLFKRGIIGVLSYLWLFIGDGSLGVKYPFMLYNIVTGVSPKYVVTVDEEGNYLKGGVKVGNDVNVVGVAGHPRRICGVQVHNLPVILGEGERAEVEDCGDVVYVEDVVVV</sequence>
<evidence type="ECO:0000259" key="4">
    <source>
        <dbReference type="Pfam" id="PF17781"/>
    </source>
</evidence>
<name>A0A4Q9LX19_9MICR</name>
<dbReference type="PANTHER" id="PTHR10943:SF1">
    <property type="entry name" value="26S PROTEASOME NON-ATPASE REGULATORY SUBUNIT 2"/>
    <property type="match status" value="1"/>
</dbReference>
<dbReference type="InterPro" id="IPR041433">
    <property type="entry name" value="RPN1_C"/>
</dbReference>
<proteinExistence type="predicted"/>
<dbReference type="VEuPathDB" id="MicrosporidiaDB:CWI38_0592p0030"/>
<feature type="region of interest" description="Disordered" evidence="2">
    <location>
        <begin position="137"/>
        <end position="157"/>
    </location>
</feature>
<feature type="region of interest" description="Disordered" evidence="2">
    <location>
        <begin position="587"/>
        <end position="650"/>
    </location>
</feature>
<dbReference type="EMBL" id="PITK01000592">
    <property type="protein sequence ID" value="TBU12896.1"/>
    <property type="molecule type" value="Genomic_DNA"/>
</dbReference>
<feature type="compositionally biased region" description="Basic and acidic residues" evidence="2">
    <location>
        <begin position="626"/>
        <end position="648"/>
    </location>
</feature>
<dbReference type="GO" id="GO:0043161">
    <property type="term" value="P:proteasome-mediated ubiquitin-dependent protein catabolic process"/>
    <property type="evidence" value="ECO:0007669"/>
    <property type="project" value="TreeGrafter"/>
</dbReference>
<dbReference type="STRING" id="1176355.A0A4Q9LX19"/>
<keyword evidence="6" id="KW-0647">Proteasome</keyword>
<keyword evidence="7" id="KW-1185">Reference proteome</keyword>
<dbReference type="Proteomes" id="UP000292282">
    <property type="component" value="Unassembled WGS sequence"/>
</dbReference>
<feature type="domain" description="RPN1 N-terminal" evidence="4">
    <location>
        <begin position="7"/>
        <end position="330"/>
    </location>
</feature>
<evidence type="ECO:0000256" key="3">
    <source>
        <dbReference type="SAM" id="Phobius"/>
    </source>
</evidence>
<dbReference type="Pfam" id="PF18051">
    <property type="entry name" value="RPN1_C"/>
    <property type="match status" value="1"/>
</dbReference>
<keyword evidence="3" id="KW-0472">Membrane</keyword>
<dbReference type="Gene3D" id="1.25.10.10">
    <property type="entry name" value="Leucine-rich Repeat Variant"/>
    <property type="match status" value="2"/>
</dbReference>
<evidence type="ECO:0000313" key="6">
    <source>
        <dbReference type="EMBL" id="TBU12896.1"/>
    </source>
</evidence>
<evidence type="ECO:0000259" key="5">
    <source>
        <dbReference type="Pfam" id="PF18051"/>
    </source>
</evidence>
<feature type="domain" description="26S proteasome non-ATPase regulatory subunit RPN1 C-terminal" evidence="5">
    <location>
        <begin position="906"/>
        <end position="936"/>
    </location>
</feature>
<keyword evidence="3" id="KW-0812">Transmembrane</keyword>
<dbReference type="GO" id="GO:0008540">
    <property type="term" value="C:proteasome regulatory particle, base subcomplex"/>
    <property type="evidence" value="ECO:0007669"/>
    <property type="project" value="TreeGrafter"/>
</dbReference>
<dbReference type="GO" id="GO:0005634">
    <property type="term" value="C:nucleus"/>
    <property type="evidence" value="ECO:0007669"/>
    <property type="project" value="TreeGrafter"/>
</dbReference>
<dbReference type="AlphaFoldDB" id="A0A4Q9LX19"/>
<feature type="compositionally biased region" description="Low complexity" evidence="2">
    <location>
        <begin position="137"/>
        <end position="152"/>
    </location>
</feature>
<dbReference type="InterPro" id="IPR040892">
    <property type="entry name" value="RPN1_N"/>
</dbReference>
<dbReference type="InterPro" id="IPR011989">
    <property type="entry name" value="ARM-like"/>
</dbReference>
<feature type="transmembrane region" description="Helical" evidence="3">
    <location>
        <begin position="535"/>
        <end position="557"/>
    </location>
</feature>
<keyword evidence="1" id="KW-0677">Repeat</keyword>
<feature type="transmembrane region" description="Helical" evidence="3">
    <location>
        <begin position="499"/>
        <end position="523"/>
    </location>
</feature>
<evidence type="ECO:0000256" key="2">
    <source>
        <dbReference type="SAM" id="MobiDB-lite"/>
    </source>
</evidence>
<dbReference type="PANTHER" id="PTHR10943">
    <property type="entry name" value="26S PROTEASOME NON-ATPASE REGULATORY SUBUNIT"/>
    <property type="match status" value="1"/>
</dbReference>
<dbReference type="OrthoDB" id="10252509at2759"/>
<feature type="compositionally biased region" description="Basic and acidic residues" evidence="2">
    <location>
        <begin position="597"/>
        <end position="619"/>
    </location>
</feature>
<protein>
    <submittedName>
        <fullName evidence="6">Regulatory subunit of 26S proteasome</fullName>
    </submittedName>
</protein>